<keyword evidence="7" id="KW-1185">Reference proteome</keyword>
<reference evidence="7" key="1">
    <citation type="submission" date="2016-04" db="EMBL/GenBank/DDBJ databases">
        <title>Comparative genomics of biotechnologically important yeasts.</title>
        <authorList>
            <consortium name="DOE Joint Genome Institute"/>
            <person name="Riley R."/>
            <person name="Haridas S."/>
            <person name="Wolfe K.H."/>
            <person name="Lopes M.R."/>
            <person name="Hittinger C.T."/>
            <person name="Goker M."/>
            <person name="Salamov A."/>
            <person name="Wisecaver J."/>
            <person name="Long T.M."/>
            <person name="Aerts A.L."/>
            <person name="Barry K."/>
            <person name="Choi C."/>
            <person name="Clum A."/>
            <person name="Coughlan A.Y."/>
            <person name="Deshpande S."/>
            <person name="Douglass A.P."/>
            <person name="Hanson S.J."/>
            <person name="Klenk H.-P."/>
            <person name="Labutti K."/>
            <person name="Lapidus A."/>
            <person name="Lindquist E."/>
            <person name="Lipzen A."/>
            <person name="Meier-Kolthoff J.P."/>
            <person name="Ohm R.A."/>
            <person name="Otillar R.P."/>
            <person name="Pangilinan J."/>
            <person name="Peng Y."/>
            <person name="Rokas A."/>
            <person name="Rosa C.A."/>
            <person name="Scheuner C."/>
            <person name="Sibirny A.A."/>
            <person name="Slot J.C."/>
            <person name="Stielow J.B."/>
            <person name="Sun H."/>
            <person name="Kurtzman C.P."/>
            <person name="Blackwell M."/>
            <person name="Grigoriev I.V."/>
            <person name="Jeffries T.W."/>
        </authorList>
    </citation>
    <scope>NUCLEOTIDE SEQUENCE [LARGE SCALE GENOMIC DNA]</scope>
    <source>
        <strain evidence="7">NRRL YB-2248</strain>
    </source>
</reference>
<dbReference type="GO" id="GO:0016887">
    <property type="term" value="F:ATP hydrolysis activity"/>
    <property type="evidence" value="ECO:0007669"/>
    <property type="project" value="InterPro"/>
</dbReference>
<name>A0A1E4T4P7_9ASCO</name>
<keyword evidence="3 4" id="KW-0175">Coiled coil</keyword>
<dbReference type="GO" id="GO:0000724">
    <property type="term" value="P:double-strand break repair via homologous recombination"/>
    <property type="evidence" value="ECO:0007669"/>
    <property type="project" value="TreeGrafter"/>
</dbReference>
<dbReference type="Gene3D" id="3.40.50.300">
    <property type="entry name" value="P-loop containing nucleotide triphosphate hydrolases"/>
    <property type="match status" value="2"/>
</dbReference>
<feature type="coiled-coil region" evidence="4">
    <location>
        <begin position="324"/>
        <end position="379"/>
    </location>
</feature>
<dbReference type="Pfam" id="PF13476">
    <property type="entry name" value="AAA_23"/>
    <property type="match status" value="1"/>
</dbReference>
<dbReference type="InterPro" id="IPR038729">
    <property type="entry name" value="Rad50/SbcC_AAA"/>
</dbReference>
<dbReference type="GO" id="GO:0005634">
    <property type="term" value="C:nucleus"/>
    <property type="evidence" value="ECO:0007669"/>
    <property type="project" value="TreeGrafter"/>
</dbReference>
<dbReference type="PANTHER" id="PTHR45916:SF1">
    <property type="entry name" value="STRUCTURAL MAINTENANCE OF CHROMOSOMES PROTEIN 5"/>
    <property type="match status" value="1"/>
</dbReference>
<feature type="coiled-coil region" evidence="4">
    <location>
        <begin position="648"/>
        <end position="727"/>
    </location>
</feature>
<evidence type="ECO:0000256" key="2">
    <source>
        <dbReference type="ARBA" id="ARBA00018687"/>
    </source>
</evidence>
<gene>
    <name evidence="6" type="ORF">CANARDRAFT_6302</name>
</gene>
<dbReference type="PANTHER" id="PTHR45916">
    <property type="entry name" value="STRUCTURAL MAINTENANCE OF CHROMOSOMES PROTEIN 5"/>
    <property type="match status" value="1"/>
</dbReference>
<dbReference type="GO" id="GO:0003697">
    <property type="term" value="F:single-stranded DNA binding"/>
    <property type="evidence" value="ECO:0007669"/>
    <property type="project" value="TreeGrafter"/>
</dbReference>
<feature type="coiled-coil region" evidence="4">
    <location>
        <begin position="261"/>
        <end position="288"/>
    </location>
</feature>
<evidence type="ECO:0000313" key="7">
    <source>
        <dbReference type="Proteomes" id="UP000094801"/>
    </source>
</evidence>
<organism evidence="6 7">
    <name type="scientific">[Candida] arabinofermentans NRRL YB-2248</name>
    <dbReference type="NCBI Taxonomy" id="983967"/>
    <lineage>
        <taxon>Eukaryota</taxon>
        <taxon>Fungi</taxon>
        <taxon>Dikarya</taxon>
        <taxon>Ascomycota</taxon>
        <taxon>Saccharomycotina</taxon>
        <taxon>Pichiomycetes</taxon>
        <taxon>Pichiales</taxon>
        <taxon>Pichiaceae</taxon>
        <taxon>Ogataea</taxon>
        <taxon>Ogataea/Candida clade</taxon>
    </lineage>
</organism>
<dbReference type="InterPro" id="IPR027417">
    <property type="entry name" value="P-loop_NTPase"/>
</dbReference>
<dbReference type="AlphaFoldDB" id="A0A1E4T4P7"/>
<dbReference type="OrthoDB" id="10254973at2759"/>
<evidence type="ECO:0000256" key="1">
    <source>
        <dbReference type="ARBA" id="ARBA00010171"/>
    </source>
</evidence>
<dbReference type="SUPFAM" id="SSF52540">
    <property type="entry name" value="P-loop containing nucleoside triphosphate hydrolases"/>
    <property type="match status" value="1"/>
</dbReference>
<dbReference type="STRING" id="983967.A0A1E4T4P7"/>
<feature type="domain" description="Rad50/SbcC-type AAA" evidence="5">
    <location>
        <begin position="39"/>
        <end position="228"/>
    </location>
</feature>
<dbReference type="EMBL" id="KV453849">
    <property type="protein sequence ID" value="ODV86729.1"/>
    <property type="molecule type" value="Genomic_DNA"/>
</dbReference>
<sequence length="1095" mass="125631">MTTRLASASELNLAEYLPKKLRASYVPDLAAFSKGSIIRIKLRNFMSYELTEFHFGPTMNLIIGPNGTGKSTVVCAICIGLAGKLEYLGKASMNLDQFIKTGAQKASIEIELKGIEDGTVIISRELFRKQSASSWKVDRKASSESAVKKILKQYNIQLNNLCQFLPQDRVSRFASLKPEELLREIERSYGDGELLIEHNTLIKNYIDREESKKALDDLQNEKTSLLDKNEALRVKAVQFQEYQILENDLRLYERLKPLAGLTTKKAERDKLKFEMTELNDKIRNYDLRILPLKRRLLESDVEFEDIEQKKQKYMAKKASSSEKITKYMEEVKAADARILKLKEERESLSANLEKLKEKYQTVLGEYREAKGKIEKLERTPPEEIQKMKDERDSLKDRIVDEGEPVFRKRSELQTLNKQNESLDKTIKSQQELLQSGDRLLALDKHKFGNLIKIAELLRQHAKAENLNYFEPPILSISPTNSQYSPALEHVIRYANLVAFTVKNHQDYKKLAHFLYTKHKEIGKNASIRTLGSNYKENISISSSEIKTYGFDGFISDFIKGPPEVIQMLNENESLHTIPISMRDISDQEKSNLVQKIKSGSLQLHRYISYDSIYQFNRSNFGNKQVSTNIRTFQSRSLIFNAGLSPERKAEVERKIASLQDAKSENQLRVKTIEKEIFEEEKSLNELALNRDRLTEKISQEAKTEKQFEKLDTQCQTLQARLRVHKRDIKKHLSKDKEGEVLKILSNIKKYQEKKIELFSLMQQEIAKSSIIDQEQISAEVLLIQEKNKKSAIESLHEKILSYRDQLTGTKIALKDSYKQAKQDYVTAVQEYKADIELLSEEEKNRMREMHDKLRPDGEPISEELLNGEIQKVKSQMKLRRTSDGQATIKELEDNEKKLTQLESVQIPAFTKTIDELDAQIDELFSVWKPKLESIVKSINDDFSVDLATVASAGEVRLDSESPNFAEWKLNILVSFREGQQLTQLNAAQQSGGEKSATTAVFLNSLQGLTNTPFRVVDEINQGMDSNNERLIHKLIVSKACSQKNSSQYFLITPKLLTNLYYGEGMTIHCILAGKWAPEPADNVGFLEMGISDKYF</sequence>
<evidence type="ECO:0000259" key="5">
    <source>
        <dbReference type="Pfam" id="PF13476"/>
    </source>
</evidence>
<evidence type="ECO:0000313" key="6">
    <source>
        <dbReference type="EMBL" id="ODV86729.1"/>
    </source>
</evidence>
<proteinExistence type="inferred from homology"/>
<evidence type="ECO:0000256" key="4">
    <source>
        <dbReference type="SAM" id="Coils"/>
    </source>
</evidence>
<evidence type="ECO:0000256" key="3">
    <source>
        <dbReference type="ARBA" id="ARBA00023054"/>
    </source>
</evidence>
<protein>
    <recommendedName>
        <fullName evidence="2">Structural maintenance of chromosomes protein 5</fullName>
    </recommendedName>
</protein>
<dbReference type="Proteomes" id="UP000094801">
    <property type="component" value="Unassembled WGS sequence"/>
</dbReference>
<dbReference type="GO" id="GO:0030915">
    <property type="term" value="C:Smc5-Smc6 complex"/>
    <property type="evidence" value="ECO:0007669"/>
    <property type="project" value="TreeGrafter"/>
</dbReference>
<feature type="coiled-coil region" evidence="4">
    <location>
        <begin position="208"/>
        <end position="235"/>
    </location>
</feature>
<comment type="similarity">
    <text evidence="1">Belongs to the SMC family. SMC5 subfamily.</text>
</comment>
<accession>A0A1E4T4P7</accession>
<feature type="coiled-coil region" evidence="4">
    <location>
        <begin position="821"/>
        <end position="848"/>
    </location>
</feature>